<accession>A0AAV4FD59</accession>
<feature type="domain" description="Liprin-beta-1/2 coiled-coil" evidence="4">
    <location>
        <begin position="38"/>
        <end position="91"/>
    </location>
</feature>
<comment type="caution">
    <text evidence="5">The sequence shown here is derived from an EMBL/GenBank/DDBJ whole genome shotgun (WGS) entry which is preliminary data.</text>
</comment>
<feature type="compositionally biased region" description="Basic and acidic residues" evidence="3">
    <location>
        <begin position="597"/>
        <end position="616"/>
    </location>
</feature>
<evidence type="ECO:0000313" key="5">
    <source>
        <dbReference type="EMBL" id="GFR70341.1"/>
    </source>
</evidence>
<feature type="region of interest" description="Disordered" evidence="3">
    <location>
        <begin position="240"/>
        <end position="259"/>
    </location>
</feature>
<proteinExistence type="predicted"/>
<gene>
    <name evidence="5" type="ORF">ElyMa_002070700</name>
</gene>
<reference evidence="5 6" key="1">
    <citation type="journal article" date="2021" name="Elife">
        <title>Chloroplast acquisition without the gene transfer in kleptoplastic sea slugs, Plakobranchus ocellatus.</title>
        <authorList>
            <person name="Maeda T."/>
            <person name="Takahashi S."/>
            <person name="Yoshida T."/>
            <person name="Shimamura S."/>
            <person name="Takaki Y."/>
            <person name="Nagai Y."/>
            <person name="Toyoda A."/>
            <person name="Suzuki Y."/>
            <person name="Arimoto A."/>
            <person name="Ishii H."/>
            <person name="Satoh N."/>
            <person name="Nishiyama T."/>
            <person name="Hasebe M."/>
            <person name="Maruyama T."/>
            <person name="Minagawa J."/>
            <person name="Obokata J."/>
            <person name="Shigenobu S."/>
        </authorList>
    </citation>
    <scope>NUCLEOTIDE SEQUENCE [LARGE SCALE GENOMIC DNA]</scope>
</reference>
<dbReference type="EMBL" id="BMAT01004207">
    <property type="protein sequence ID" value="GFR70341.1"/>
    <property type="molecule type" value="Genomic_DNA"/>
</dbReference>
<feature type="compositionally biased region" description="Gly residues" evidence="3">
    <location>
        <begin position="678"/>
        <end position="687"/>
    </location>
</feature>
<dbReference type="InterPro" id="IPR058914">
    <property type="entry name" value="LIPB1/2_CC"/>
</dbReference>
<dbReference type="PANTHER" id="PTHR12587">
    <property type="entry name" value="LAR INTERACTING PROTEIN LIP -RELATED PROTEIN"/>
    <property type="match status" value="1"/>
</dbReference>
<sequence>MSRYSGNNGFTPGPPLERPASTGIYLSVWENRMHELVELLTRSSLEHHKLDLMAEVSHLKMRLAAAEKDRRDADDRFRALQRQVTDLESKLVMKDAENSELRLRLGRNGTLPSMDGSDIEVEKLKRAVDALMASNEEKERKLEDMRRLLKRYRRVEEILVQAQGRKAQSCNVLSLPPCPPLPLAHHFSMSPHPHLPRVSLSPSFLQHFHHNPSSISSHCSFLSIQSAHLANTSRHAAAPHFLSLDSPPPAPSSPSLPHADYHYHQNPALTVDSNHESFLDDGFQFSNMDILNSTFATRSSQPCASYYATSVNSSSRPVISVPQTSTCSSNLKLSLATMNTPLNDAQSIATSPITSTSFGISFPAENHMISSICYNISDTSTLLTQCGLYKPLPNVNLDLHYQNRVTSACDVNPCACSAGHTPPHNTTRPPTCRSILSSSHTIVCSKPPHTIVCSKPPHTTVCSKPTQTIVCSKPPHTIVCSKPPHTIVCTKPTHTFVCSKPPHTIVCSKPTQTIVCSKPPYTIVCSKPPPGPCHSGRLRNPKISSYATTSTLSTTTTTFNLAQRKHRSAVEELLMNVEDGDSSSNSSSTTPSTGDTSLRDQQHSQLHPDDRPDRHYISSPSATSTPVHQMSSSMNGGLAVATIPPSSRQAMGLQRSNSCENLVPGSKSSSFLKKGDDGGLSPGGSSSGGSSKRSGGYGTLPKHQQQLQQSPHHHYHHHTHISSHNRSGSSSGSKEELRVDIRSGPEGGGKKSRSGGFHGLGKTLMRVRSGKRSSSAPNLGDLSGRHGLECLLHGRVPISLFKS</sequence>
<protein>
    <submittedName>
        <fullName evidence="5">Liprin-beta-1</fullName>
    </submittedName>
</protein>
<keyword evidence="6" id="KW-1185">Reference proteome</keyword>
<dbReference type="AlphaFoldDB" id="A0AAV4FD59"/>
<dbReference type="InterPro" id="IPR029515">
    <property type="entry name" value="Liprin"/>
</dbReference>
<evidence type="ECO:0000256" key="3">
    <source>
        <dbReference type="SAM" id="MobiDB-lite"/>
    </source>
</evidence>
<organism evidence="5 6">
    <name type="scientific">Elysia marginata</name>
    <dbReference type="NCBI Taxonomy" id="1093978"/>
    <lineage>
        <taxon>Eukaryota</taxon>
        <taxon>Metazoa</taxon>
        <taxon>Spiralia</taxon>
        <taxon>Lophotrochozoa</taxon>
        <taxon>Mollusca</taxon>
        <taxon>Gastropoda</taxon>
        <taxon>Heterobranchia</taxon>
        <taxon>Euthyneura</taxon>
        <taxon>Panpulmonata</taxon>
        <taxon>Sacoglossa</taxon>
        <taxon>Placobranchoidea</taxon>
        <taxon>Plakobranchidae</taxon>
        <taxon>Elysia</taxon>
    </lineage>
</organism>
<feature type="coiled-coil region" evidence="2">
    <location>
        <begin position="49"/>
        <end position="90"/>
    </location>
</feature>
<name>A0AAV4FD59_9GAST</name>
<feature type="compositionally biased region" description="Basic and acidic residues" evidence="3">
    <location>
        <begin position="733"/>
        <end position="743"/>
    </location>
</feature>
<dbReference type="GO" id="GO:0007528">
    <property type="term" value="P:neuromuscular junction development"/>
    <property type="evidence" value="ECO:0007669"/>
    <property type="project" value="TreeGrafter"/>
</dbReference>
<feature type="compositionally biased region" description="Polar residues" evidence="3">
    <location>
        <begin position="644"/>
        <end position="671"/>
    </location>
</feature>
<dbReference type="PANTHER" id="PTHR12587:SF14">
    <property type="entry name" value="AT31531P"/>
    <property type="match status" value="1"/>
</dbReference>
<dbReference type="Proteomes" id="UP000762676">
    <property type="component" value="Unassembled WGS sequence"/>
</dbReference>
<keyword evidence="1" id="KW-0677">Repeat</keyword>
<feature type="compositionally biased region" description="Polar residues" evidence="3">
    <location>
        <begin position="618"/>
        <end position="635"/>
    </location>
</feature>
<evidence type="ECO:0000313" key="6">
    <source>
        <dbReference type="Proteomes" id="UP000762676"/>
    </source>
</evidence>
<evidence type="ECO:0000259" key="4">
    <source>
        <dbReference type="Pfam" id="PF26022"/>
    </source>
</evidence>
<feature type="coiled-coil region" evidence="2">
    <location>
        <begin position="121"/>
        <end position="165"/>
    </location>
</feature>
<feature type="compositionally biased region" description="Basic residues" evidence="3">
    <location>
        <begin position="711"/>
        <end position="723"/>
    </location>
</feature>
<dbReference type="Pfam" id="PF26022">
    <property type="entry name" value="CC_Liprin_beta"/>
    <property type="match status" value="1"/>
</dbReference>
<feature type="region of interest" description="Disordered" evidence="3">
    <location>
        <begin position="576"/>
        <end position="761"/>
    </location>
</feature>
<evidence type="ECO:0000256" key="2">
    <source>
        <dbReference type="SAM" id="Coils"/>
    </source>
</evidence>
<dbReference type="GO" id="GO:0048786">
    <property type="term" value="C:presynaptic active zone"/>
    <property type="evidence" value="ECO:0007669"/>
    <property type="project" value="TreeGrafter"/>
</dbReference>
<feature type="compositionally biased region" description="Low complexity" evidence="3">
    <location>
        <begin position="582"/>
        <end position="596"/>
    </location>
</feature>
<keyword evidence="2" id="KW-0175">Coiled coil</keyword>
<evidence type="ECO:0000256" key="1">
    <source>
        <dbReference type="ARBA" id="ARBA00022737"/>
    </source>
</evidence>